<evidence type="ECO:0000256" key="1">
    <source>
        <dbReference type="SAM" id="MobiDB-lite"/>
    </source>
</evidence>
<feature type="compositionally biased region" description="Basic and acidic residues" evidence="1">
    <location>
        <begin position="55"/>
        <end position="65"/>
    </location>
</feature>
<name>A0A1E4TIJ5_9ASCO</name>
<organism evidence="2 3">
    <name type="scientific">Tortispora caseinolytica NRRL Y-17796</name>
    <dbReference type="NCBI Taxonomy" id="767744"/>
    <lineage>
        <taxon>Eukaryota</taxon>
        <taxon>Fungi</taxon>
        <taxon>Dikarya</taxon>
        <taxon>Ascomycota</taxon>
        <taxon>Saccharomycotina</taxon>
        <taxon>Trigonopsidomycetes</taxon>
        <taxon>Trigonopsidales</taxon>
        <taxon>Trigonopsidaceae</taxon>
        <taxon>Tortispora</taxon>
    </lineage>
</organism>
<evidence type="ECO:0000313" key="3">
    <source>
        <dbReference type="Proteomes" id="UP000095023"/>
    </source>
</evidence>
<reference evidence="3" key="1">
    <citation type="submission" date="2016-02" db="EMBL/GenBank/DDBJ databases">
        <title>Comparative genomics of biotechnologically important yeasts.</title>
        <authorList>
            <consortium name="DOE Joint Genome Institute"/>
            <person name="Riley R."/>
            <person name="Haridas S."/>
            <person name="Wolfe K.H."/>
            <person name="Lopes M.R."/>
            <person name="Hittinger C.T."/>
            <person name="Goker M."/>
            <person name="Salamov A."/>
            <person name="Wisecaver J."/>
            <person name="Long T.M."/>
            <person name="Aerts A.L."/>
            <person name="Barry K."/>
            <person name="Choi C."/>
            <person name="Clum A."/>
            <person name="Coughlan A.Y."/>
            <person name="Deshpande S."/>
            <person name="Douglass A.P."/>
            <person name="Hanson S.J."/>
            <person name="Klenk H.-P."/>
            <person name="Labutti K."/>
            <person name="Lapidus A."/>
            <person name="Lindquist E."/>
            <person name="Lipzen A."/>
            <person name="Meier-Kolthoff J.P."/>
            <person name="Ohm R.A."/>
            <person name="Otillar R.P."/>
            <person name="Pangilinan J."/>
            <person name="Peng Y."/>
            <person name="Rokas A."/>
            <person name="Rosa C.A."/>
            <person name="Scheuner C."/>
            <person name="Sibirny A.A."/>
            <person name="Slot J.C."/>
            <person name="Stielow J.B."/>
            <person name="Sun H."/>
            <person name="Kurtzman C.P."/>
            <person name="Blackwell M."/>
            <person name="Jeffries T.W."/>
            <person name="Grigoriev I.V."/>
        </authorList>
    </citation>
    <scope>NUCLEOTIDE SEQUENCE [LARGE SCALE GENOMIC DNA]</scope>
    <source>
        <strain evidence="3">NRRL Y-17796</strain>
    </source>
</reference>
<protein>
    <submittedName>
        <fullName evidence="2">Uncharacterized protein</fullName>
    </submittedName>
</protein>
<dbReference type="EMBL" id="KV453841">
    <property type="protein sequence ID" value="ODV91580.1"/>
    <property type="molecule type" value="Genomic_DNA"/>
</dbReference>
<gene>
    <name evidence="2" type="ORF">CANCADRAFT_29972</name>
</gene>
<dbReference type="AlphaFoldDB" id="A0A1E4TIJ5"/>
<feature type="region of interest" description="Disordered" evidence="1">
    <location>
        <begin position="237"/>
        <end position="262"/>
    </location>
</feature>
<feature type="region of interest" description="Disordered" evidence="1">
    <location>
        <begin position="1"/>
        <end position="108"/>
    </location>
</feature>
<sequence length="394" mass="43371">MAFQGLLRDNCETDRDSMSPAPGLTDSSELNENSNFSTTESMSPRTPGLSAKHVATQDEQSHAAEQDGTLEDDAVSIIGELPAKTLQDEEDDDLPPRSTSLRSHSRPLKLEIGTVEEKEEYGEGLNDIFDDERLHRGIGLGLHQSGHEMFPRSMSVDQLNLDKNARGMQYSASDAGAERYGSYTAGYDQGYGHPRYDYGYGNGYGDGYGYDSDYGQGYDYDYPRYYDDNAYGYHPRPGGSAHSGFGHSTPKRKQGRWTNEPLKALPQPHSIEEVYNSVLSYAPRKKLPKAQSTMSLSTLARSGAGDMGTGVVHRRPLRELPQPSAIRNSTLLSPVDFAPMKKFSPGTKSNPASPLHMGYSWDPVTSIDLAGDLVPSPRDAKSFRPVWDLSNDIV</sequence>
<evidence type="ECO:0000313" key="2">
    <source>
        <dbReference type="EMBL" id="ODV91580.1"/>
    </source>
</evidence>
<dbReference type="Proteomes" id="UP000095023">
    <property type="component" value="Unassembled WGS sequence"/>
</dbReference>
<feature type="compositionally biased region" description="Polar residues" evidence="1">
    <location>
        <begin position="25"/>
        <end position="44"/>
    </location>
</feature>
<keyword evidence="3" id="KW-1185">Reference proteome</keyword>
<proteinExistence type="predicted"/>
<accession>A0A1E4TIJ5</accession>